<protein>
    <submittedName>
        <fullName evidence="3">Unannotated protein</fullName>
    </submittedName>
</protein>
<evidence type="ECO:0000313" key="3">
    <source>
        <dbReference type="EMBL" id="CAB4909823.1"/>
    </source>
</evidence>
<proteinExistence type="predicted"/>
<organism evidence="3">
    <name type="scientific">freshwater metagenome</name>
    <dbReference type="NCBI Taxonomy" id="449393"/>
    <lineage>
        <taxon>unclassified sequences</taxon>
        <taxon>metagenomes</taxon>
        <taxon>ecological metagenomes</taxon>
    </lineage>
</organism>
<evidence type="ECO:0000313" key="1">
    <source>
        <dbReference type="EMBL" id="CAB4748950.1"/>
    </source>
</evidence>
<reference evidence="3" key="1">
    <citation type="submission" date="2020-05" db="EMBL/GenBank/DDBJ databases">
        <authorList>
            <person name="Chiriac C."/>
            <person name="Salcher M."/>
            <person name="Ghai R."/>
            <person name="Kavagutti S V."/>
        </authorList>
    </citation>
    <scope>NUCLEOTIDE SEQUENCE</scope>
</reference>
<dbReference type="EMBL" id="CAFBOS010000031">
    <property type="protein sequence ID" value="CAB4986489.1"/>
    <property type="molecule type" value="Genomic_DNA"/>
</dbReference>
<sequence length="355" mass="40078">MSVTDQERLASNLRPVAPPLVIEGVYTDDQHARLLGVAKQHGPWPTITAHHFRSVEELIATSSGMVPKDHGLTLDAIATANFRGFLAENSCLHYPEIHDCFYNAGFLERVKQYWGAQYAKPTMMLFNICGPHNSGLSPHLDAVTFRGVRIENTPVWMQNVMGKSGLFRDHIIKMAQIITWFWQGDEGTFTYWPDGPLGAPQRIGHPMFNKGVVVQNELMFHRGDPVGQPDERAITGLAHRSKLGYRAAADDWAITTDDTVVRTYEQRKIRFLVHWNAEVYMDLHEAKLVMDHTDDLTHERVVDTLLADMRAKGVTVAEPSDPFHDEDFIRALTSTYTIAPTQDWIERPAGVRHSG</sequence>
<gene>
    <name evidence="1" type="ORF">UFOPK2754_01690</name>
    <name evidence="2" type="ORF">UFOPK3139_00671</name>
    <name evidence="3" type="ORF">UFOPK3543_01420</name>
    <name evidence="4" type="ORF">UFOPK3967_00720</name>
</gene>
<dbReference type="EMBL" id="CAFABA010000018">
    <property type="protein sequence ID" value="CAB4820535.1"/>
    <property type="molecule type" value="Genomic_DNA"/>
</dbReference>
<dbReference type="EMBL" id="CAFBMH010000046">
    <property type="protein sequence ID" value="CAB4909823.1"/>
    <property type="molecule type" value="Genomic_DNA"/>
</dbReference>
<evidence type="ECO:0000313" key="4">
    <source>
        <dbReference type="EMBL" id="CAB4986489.1"/>
    </source>
</evidence>
<dbReference type="EMBL" id="CAEZYR010000059">
    <property type="protein sequence ID" value="CAB4748950.1"/>
    <property type="molecule type" value="Genomic_DNA"/>
</dbReference>
<accession>A0A6J7GZJ4</accession>
<evidence type="ECO:0000313" key="2">
    <source>
        <dbReference type="EMBL" id="CAB4820535.1"/>
    </source>
</evidence>
<dbReference type="AlphaFoldDB" id="A0A6J7GZJ4"/>
<name>A0A6J7GZJ4_9ZZZZ</name>